<dbReference type="InterPro" id="IPR012338">
    <property type="entry name" value="Beta-lactam/transpept-like"/>
</dbReference>
<dbReference type="GO" id="GO:0016787">
    <property type="term" value="F:hydrolase activity"/>
    <property type="evidence" value="ECO:0007669"/>
    <property type="project" value="UniProtKB-KW"/>
</dbReference>
<name>A0A5M3WSK2_9ACTN</name>
<evidence type="ECO:0000313" key="5">
    <source>
        <dbReference type="Proteomes" id="UP000331127"/>
    </source>
</evidence>
<gene>
    <name evidence="4" type="ORF">Amac_051770</name>
</gene>
<dbReference type="PANTHER" id="PTHR46825:SF11">
    <property type="entry name" value="PENICILLIN-BINDING PROTEIN 4"/>
    <property type="match status" value="1"/>
</dbReference>
<dbReference type="SUPFAM" id="SSF56601">
    <property type="entry name" value="beta-lactamase/transpeptidase-like"/>
    <property type="match status" value="1"/>
</dbReference>
<dbReference type="EMBL" id="BLAE01000030">
    <property type="protein sequence ID" value="GES11580.1"/>
    <property type="molecule type" value="Genomic_DNA"/>
</dbReference>
<protein>
    <submittedName>
        <fullName evidence="4">Serine hydrolase</fullName>
    </submittedName>
</protein>
<dbReference type="AlphaFoldDB" id="A0A5M3WSK2"/>
<keyword evidence="5" id="KW-1185">Reference proteome</keyword>
<evidence type="ECO:0000256" key="1">
    <source>
        <dbReference type="ARBA" id="ARBA00004370"/>
    </source>
</evidence>
<dbReference type="RefSeq" id="WP_155356932.1">
    <property type="nucleotide sequence ID" value="NZ_BAAAHL010000068.1"/>
</dbReference>
<keyword evidence="2" id="KW-0472">Membrane</keyword>
<evidence type="ECO:0000259" key="3">
    <source>
        <dbReference type="Pfam" id="PF00144"/>
    </source>
</evidence>
<dbReference type="PANTHER" id="PTHR46825">
    <property type="entry name" value="D-ALANYL-D-ALANINE-CARBOXYPEPTIDASE/ENDOPEPTIDASE AMPH"/>
    <property type="match status" value="1"/>
</dbReference>
<accession>A0A5M3WSK2</accession>
<dbReference type="InterPro" id="IPR001466">
    <property type="entry name" value="Beta-lactam-related"/>
</dbReference>
<dbReference type="GO" id="GO:0016020">
    <property type="term" value="C:membrane"/>
    <property type="evidence" value="ECO:0007669"/>
    <property type="project" value="UniProtKB-SubCell"/>
</dbReference>
<evidence type="ECO:0000256" key="2">
    <source>
        <dbReference type="ARBA" id="ARBA00023136"/>
    </source>
</evidence>
<comment type="subcellular location">
    <subcellularLocation>
        <location evidence="1">Membrane</location>
    </subcellularLocation>
</comment>
<reference evidence="4 5" key="1">
    <citation type="submission" date="2019-10" db="EMBL/GenBank/DDBJ databases">
        <title>Whole genome shotgun sequence of Acrocarpospora macrocephala NBRC 16266.</title>
        <authorList>
            <person name="Ichikawa N."/>
            <person name="Kimura A."/>
            <person name="Kitahashi Y."/>
            <person name="Komaki H."/>
            <person name="Oguchi A."/>
        </authorList>
    </citation>
    <scope>NUCLEOTIDE SEQUENCE [LARGE SCALE GENOMIC DNA]</scope>
    <source>
        <strain evidence="4 5">NBRC 16266</strain>
    </source>
</reference>
<dbReference type="Gene3D" id="3.40.710.10">
    <property type="entry name" value="DD-peptidase/beta-lactamase superfamily"/>
    <property type="match status" value="1"/>
</dbReference>
<dbReference type="Proteomes" id="UP000331127">
    <property type="component" value="Unassembled WGS sequence"/>
</dbReference>
<dbReference type="Pfam" id="PF00144">
    <property type="entry name" value="Beta-lactamase"/>
    <property type="match status" value="1"/>
</dbReference>
<dbReference type="OrthoDB" id="3499702at2"/>
<organism evidence="4 5">
    <name type="scientific">Acrocarpospora macrocephala</name>
    <dbReference type="NCBI Taxonomy" id="150177"/>
    <lineage>
        <taxon>Bacteria</taxon>
        <taxon>Bacillati</taxon>
        <taxon>Actinomycetota</taxon>
        <taxon>Actinomycetes</taxon>
        <taxon>Streptosporangiales</taxon>
        <taxon>Streptosporangiaceae</taxon>
        <taxon>Acrocarpospora</taxon>
    </lineage>
</organism>
<dbReference type="InterPro" id="IPR050491">
    <property type="entry name" value="AmpC-like"/>
</dbReference>
<comment type="caution">
    <text evidence="4">The sequence shown here is derived from an EMBL/GenBank/DDBJ whole genome shotgun (WGS) entry which is preliminary data.</text>
</comment>
<feature type="domain" description="Beta-lactamase-related" evidence="3">
    <location>
        <begin position="6"/>
        <end position="324"/>
    </location>
</feature>
<proteinExistence type="predicted"/>
<sequence length="339" mass="36720">MPPLEDMVDSIADATGFAGVVSVDRGGESEFAKAYGLAHRGHKIANTVDTRFAIASGTKGLTALVVVSLIEEGVLDLSTTARSVLGEDLPLIDDGVTVEHLLAHRSGIGDYFDEDAGHEITDYVLPVPVHELATTEQYLAVLGGHPSKFAPGESFSYNNGGYVVLALIAERVGGQPFHDLVRHRVCEPAGMRDTDFLRSDELPERTALGYLTIEGVSRTNVFHLPVLGSGDGGIYSTVRDFTSFWHALYGGKIVSSSWVSEMLRPRSDVPSESRRYGLGFWLPESPGSQDTALLEGYDAGVSFRSVHRPRTRLTHTVISNSTPGAWPITNLLEKELAQR</sequence>
<evidence type="ECO:0000313" key="4">
    <source>
        <dbReference type="EMBL" id="GES11580.1"/>
    </source>
</evidence>
<keyword evidence="4" id="KW-0378">Hydrolase</keyword>